<proteinExistence type="predicted"/>
<dbReference type="SUPFAM" id="SSF55909">
    <property type="entry name" value="Pentein"/>
    <property type="match status" value="1"/>
</dbReference>
<name>A0ABX5VMJ3_9MICO</name>
<evidence type="ECO:0000313" key="2">
    <source>
        <dbReference type="Proteomes" id="UP000313948"/>
    </source>
</evidence>
<protein>
    <submittedName>
        <fullName evidence="1">N-dimethylarginine dimethylaminohydrolase</fullName>
    </submittedName>
</protein>
<keyword evidence="2" id="KW-1185">Reference proteome</keyword>
<dbReference type="Proteomes" id="UP000313948">
    <property type="component" value="Chromosome"/>
</dbReference>
<dbReference type="EMBL" id="CP040899">
    <property type="protein sequence ID" value="QDB78254.1"/>
    <property type="molecule type" value="Genomic_DNA"/>
</dbReference>
<evidence type="ECO:0000313" key="1">
    <source>
        <dbReference type="EMBL" id="QDB78254.1"/>
    </source>
</evidence>
<reference evidence="1 2" key="1">
    <citation type="submission" date="2019-05" db="EMBL/GenBank/DDBJ databases">
        <title>Georgenia *** sp. nov., and Georgenia *** sp. nov., isolated from the intestinal contents of plateau pika (Ochotona curzoniae) in the Qinghai-Tibet plateau of China.</title>
        <authorList>
            <person name="Tian Z."/>
        </authorList>
    </citation>
    <scope>NUCLEOTIDE SEQUENCE [LARGE SCALE GENOMIC DNA]</scope>
    <source>
        <strain evidence="1 2">Z294</strain>
    </source>
</reference>
<dbReference type="Gene3D" id="3.75.10.10">
    <property type="entry name" value="L-arginine/glycine Amidinotransferase, Chain A"/>
    <property type="match status" value="1"/>
</dbReference>
<sequence length="275" mass="29734">MCRPTYFTVSYEINPWMHPSVPTDTAKAVAQWQELYDTYVRLGHRIELIDPLEGLPDMVYAANGALVSDGVVYTAKFTYPERMAEGPAYAEWFAERGYRVHTAAETNEGEGDILTVGDLVLAGTGFRTSTAAHKELQEVIGKPVISLTLVDPRFYHLDTALMVLSDTEIAYYPAAFSDGSRRVLERLFPDAVIATEDDAVVLGLNGVSDGRHVIHNPRATHLAAALAERGFEPIGIDTSELLKGGGGAKCCTLELRAAVDAAEVPSAPVAVPQAV</sequence>
<accession>A0ABX5VMJ3</accession>
<gene>
    <name evidence="1" type="ORF">FE251_01840</name>
</gene>
<dbReference type="PANTHER" id="PTHR47271:SF2">
    <property type="entry name" value="ARGININE DEIMINASE"/>
    <property type="match status" value="1"/>
</dbReference>
<organism evidence="1 2">
    <name type="scientific">Georgenia wutianyii</name>
    <dbReference type="NCBI Taxonomy" id="2585135"/>
    <lineage>
        <taxon>Bacteria</taxon>
        <taxon>Bacillati</taxon>
        <taxon>Actinomycetota</taxon>
        <taxon>Actinomycetes</taxon>
        <taxon>Micrococcales</taxon>
        <taxon>Bogoriellaceae</taxon>
        <taxon>Georgenia</taxon>
    </lineage>
</organism>
<dbReference type="PANTHER" id="PTHR47271">
    <property type="entry name" value="ARGININE DEIMINASE"/>
    <property type="match status" value="1"/>
</dbReference>
<dbReference type="NCBIfam" id="NF045659">
    <property type="entry name" value="DiMArgaseDdahMtb"/>
    <property type="match status" value="1"/>
</dbReference>